<comment type="caution">
    <text evidence="5">The sequence shown here is derived from an EMBL/GenBank/DDBJ whole genome shotgun (WGS) entry which is preliminary data.</text>
</comment>
<dbReference type="GO" id="GO:0016197">
    <property type="term" value="P:endosomal transport"/>
    <property type="evidence" value="ECO:0007669"/>
    <property type="project" value="TreeGrafter"/>
</dbReference>
<dbReference type="AlphaFoldDB" id="A0A8H6IHB2"/>
<evidence type="ECO:0000313" key="6">
    <source>
        <dbReference type="Proteomes" id="UP000521943"/>
    </source>
</evidence>
<dbReference type="SMART" id="SM00027">
    <property type="entry name" value="EH"/>
    <property type="match status" value="1"/>
</dbReference>
<name>A0A8H6IHB2_9AGAR</name>
<dbReference type="OrthoDB" id="524326at2759"/>
<dbReference type="PROSITE" id="PS50031">
    <property type="entry name" value="EH"/>
    <property type="match status" value="1"/>
</dbReference>
<keyword evidence="6" id="KW-1185">Reference proteome</keyword>
<evidence type="ECO:0000259" key="4">
    <source>
        <dbReference type="PROSITE" id="PS50222"/>
    </source>
</evidence>
<dbReference type="Pfam" id="PF12763">
    <property type="entry name" value="EH"/>
    <property type="match status" value="1"/>
</dbReference>
<feature type="domain" description="EH" evidence="3">
    <location>
        <begin position="10"/>
        <end position="97"/>
    </location>
</feature>
<dbReference type="EMBL" id="JACGCI010000004">
    <property type="protein sequence ID" value="KAF6764142.1"/>
    <property type="molecule type" value="Genomic_DNA"/>
</dbReference>
<accession>A0A8H6IHB2</accession>
<dbReference type="PROSITE" id="PS50222">
    <property type="entry name" value="EF_HAND_2"/>
    <property type="match status" value="1"/>
</dbReference>
<dbReference type="PROSITE" id="PS00018">
    <property type="entry name" value="EF_HAND_1"/>
    <property type="match status" value="1"/>
</dbReference>
<dbReference type="InterPro" id="IPR018247">
    <property type="entry name" value="EF_Hand_1_Ca_BS"/>
</dbReference>
<dbReference type="Proteomes" id="UP000521943">
    <property type="component" value="Unassembled WGS sequence"/>
</dbReference>
<evidence type="ECO:0000259" key="3">
    <source>
        <dbReference type="PROSITE" id="PS50031"/>
    </source>
</evidence>
<evidence type="ECO:0008006" key="7">
    <source>
        <dbReference type="Google" id="ProtNLM"/>
    </source>
</evidence>
<evidence type="ECO:0000256" key="2">
    <source>
        <dbReference type="SAM" id="MobiDB-lite"/>
    </source>
</evidence>
<organism evidence="5 6">
    <name type="scientific">Ephemerocybe angulata</name>
    <dbReference type="NCBI Taxonomy" id="980116"/>
    <lineage>
        <taxon>Eukaryota</taxon>
        <taxon>Fungi</taxon>
        <taxon>Dikarya</taxon>
        <taxon>Basidiomycota</taxon>
        <taxon>Agaricomycotina</taxon>
        <taxon>Agaricomycetes</taxon>
        <taxon>Agaricomycetidae</taxon>
        <taxon>Agaricales</taxon>
        <taxon>Agaricineae</taxon>
        <taxon>Psathyrellaceae</taxon>
        <taxon>Ephemerocybe</taxon>
    </lineage>
</organism>
<dbReference type="InterPro" id="IPR000261">
    <property type="entry name" value="EH_dom"/>
</dbReference>
<reference evidence="5 6" key="1">
    <citation type="submission" date="2020-07" db="EMBL/GenBank/DDBJ databases">
        <title>Comparative genomics of pyrophilous fungi reveals a link between fire events and developmental genes.</title>
        <authorList>
            <consortium name="DOE Joint Genome Institute"/>
            <person name="Steindorff A.S."/>
            <person name="Carver A."/>
            <person name="Calhoun S."/>
            <person name="Stillman K."/>
            <person name="Liu H."/>
            <person name="Lipzen A."/>
            <person name="Pangilinan J."/>
            <person name="Labutti K."/>
            <person name="Bruns T.D."/>
            <person name="Grigoriev I.V."/>
        </authorList>
    </citation>
    <scope>NUCLEOTIDE SEQUENCE [LARGE SCALE GENOMIC DNA]</scope>
    <source>
        <strain evidence="5 6">CBS 144469</strain>
    </source>
</reference>
<evidence type="ECO:0000256" key="1">
    <source>
        <dbReference type="ARBA" id="ARBA00022837"/>
    </source>
</evidence>
<dbReference type="GO" id="GO:0005886">
    <property type="term" value="C:plasma membrane"/>
    <property type="evidence" value="ECO:0007669"/>
    <property type="project" value="TreeGrafter"/>
</dbReference>
<evidence type="ECO:0000313" key="5">
    <source>
        <dbReference type="EMBL" id="KAF6764142.1"/>
    </source>
</evidence>
<proteinExistence type="predicted"/>
<dbReference type="InterPro" id="IPR002048">
    <property type="entry name" value="EF_hand_dom"/>
</dbReference>
<dbReference type="SMART" id="SM00054">
    <property type="entry name" value="EFh"/>
    <property type="match status" value="1"/>
</dbReference>
<protein>
    <recommendedName>
        <fullName evidence="7">EF-hand domain-containing protein</fullName>
    </recommendedName>
</protein>
<gene>
    <name evidence="5" type="ORF">DFP72DRAFT_415005</name>
</gene>
<dbReference type="GO" id="GO:0006897">
    <property type="term" value="P:endocytosis"/>
    <property type="evidence" value="ECO:0007669"/>
    <property type="project" value="TreeGrafter"/>
</dbReference>
<dbReference type="GO" id="GO:0005509">
    <property type="term" value="F:calcium ion binding"/>
    <property type="evidence" value="ECO:0007669"/>
    <property type="project" value="InterPro"/>
</dbReference>
<dbReference type="Gene3D" id="1.10.238.10">
    <property type="entry name" value="EF-hand"/>
    <property type="match status" value="1"/>
</dbReference>
<sequence>MATFAATPEELELIAEILTFTRSEMSRIVSTEAAIDVFERSDLKRNDLKEIWRLADKDRNGMLTSKELAVALRLIGWVQAGEPLAEHLIELPGPLPTLKGISDVEKRLGPPVVPTEVASPPQRMPSLPMESRSRQRSTDSASALEYVRRKHRRDLRRPARSLAHLRLPCTTSVF</sequence>
<dbReference type="InterPro" id="IPR011992">
    <property type="entry name" value="EF-hand-dom_pair"/>
</dbReference>
<dbReference type="SUPFAM" id="SSF47473">
    <property type="entry name" value="EF-hand"/>
    <property type="match status" value="1"/>
</dbReference>
<dbReference type="PANTHER" id="PTHR11216">
    <property type="entry name" value="EH DOMAIN"/>
    <property type="match status" value="1"/>
</dbReference>
<dbReference type="GO" id="GO:0005737">
    <property type="term" value="C:cytoplasm"/>
    <property type="evidence" value="ECO:0007669"/>
    <property type="project" value="TreeGrafter"/>
</dbReference>
<keyword evidence="1" id="KW-0106">Calcium</keyword>
<feature type="region of interest" description="Disordered" evidence="2">
    <location>
        <begin position="111"/>
        <end position="152"/>
    </location>
</feature>
<feature type="domain" description="EF-hand" evidence="4">
    <location>
        <begin position="43"/>
        <end position="78"/>
    </location>
</feature>